<comment type="caution">
    <text evidence="2">The sequence shown here is derived from an EMBL/GenBank/DDBJ whole genome shotgun (WGS) entry which is preliminary data.</text>
</comment>
<evidence type="ECO:0000313" key="2">
    <source>
        <dbReference type="EMBL" id="MEB3509096.1"/>
    </source>
</evidence>
<feature type="region of interest" description="Disordered" evidence="1">
    <location>
        <begin position="200"/>
        <end position="269"/>
    </location>
</feature>
<keyword evidence="3" id="KW-1185">Reference proteome</keyword>
<reference evidence="2 3" key="1">
    <citation type="submission" date="2023-12" db="EMBL/GenBank/DDBJ databases">
        <title>novel species in genus Nocarida.</title>
        <authorList>
            <person name="Li Z."/>
        </authorList>
    </citation>
    <scope>NUCLEOTIDE SEQUENCE [LARGE SCALE GENOMIC DNA]</scope>
    <source>
        <strain evidence="2 3">CDC186</strain>
    </source>
</reference>
<proteinExistence type="predicted"/>
<gene>
    <name evidence="2" type="ORF">U3653_03595</name>
</gene>
<evidence type="ECO:0000313" key="3">
    <source>
        <dbReference type="Proteomes" id="UP001348098"/>
    </source>
</evidence>
<protein>
    <submittedName>
        <fullName evidence="2">Uncharacterized protein</fullName>
    </submittedName>
</protein>
<sequence>MPGDGYDSDRRGFDSNERGRIFENGCDRFFRDRANGYAVHSRTYEAGKDRIQFDKIKLDRDRTFTIEEKSGVIRSDKDLKQLRAVRELLREDEKHQHILRSVAGESISKEAQELIAGLIQDFPDQFTHQIIARADAREIWARALEVERGKGQQLELPGVREKARQGKVQELQKWKDRIAELARARGRAEKFRNMLRFRDGATRGRAEAPQKIERDRQAREEAERARRARVTDERARMERAAAERVAQEFPAPSQYQEREAVDTAQQAAR</sequence>
<feature type="compositionally biased region" description="Basic and acidic residues" evidence="1">
    <location>
        <begin position="200"/>
        <end position="246"/>
    </location>
</feature>
<accession>A0ABU6AP01</accession>
<dbReference type="EMBL" id="JAYKYQ010000001">
    <property type="protein sequence ID" value="MEB3509096.1"/>
    <property type="molecule type" value="Genomic_DNA"/>
</dbReference>
<name>A0ABU6AP01_9NOCA</name>
<dbReference type="Proteomes" id="UP001348098">
    <property type="component" value="Unassembled WGS sequence"/>
</dbReference>
<evidence type="ECO:0000256" key="1">
    <source>
        <dbReference type="SAM" id="MobiDB-lite"/>
    </source>
</evidence>
<organism evidence="2 3">
    <name type="scientific">Nocardia implantans</name>
    <dbReference type="NCBI Taxonomy" id="3108168"/>
    <lineage>
        <taxon>Bacteria</taxon>
        <taxon>Bacillati</taxon>
        <taxon>Actinomycetota</taxon>
        <taxon>Actinomycetes</taxon>
        <taxon>Mycobacteriales</taxon>
        <taxon>Nocardiaceae</taxon>
        <taxon>Nocardia</taxon>
    </lineage>
</organism>
<dbReference type="RefSeq" id="WP_195079760.1">
    <property type="nucleotide sequence ID" value="NZ_JAYESH010000011.1"/>
</dbReference>